<keyword evidence="1" id="KW-0489">Methyltransferase</keyword>
<evidence type="ECO:0000313" key="5">
    <source>
        <dbReference type="EMBL" id="KAF2111364.1"/>
    </source>
</evidence>
<dbReference type="GO" id="GO:0030488">
    <property type="term" value="P:tRNA methylation"/>
    <property type="evidence" value="ECO:0007669"/>
    <property type="project" value="InterPro"/>
</dbReference>
<accession>A0A6A5YX38</accession>
<proteinExistence type="predicted"/>
<sequence length="1270" mass="144250">MDNEGALTRLRDILQCSDDPEVDLVLSQHNAASRDALLELIWSHIEQQGSQGNVDTRILRLCLKLLSEPQHRIRYFPRLCTYVLDGFPKELGHDRLYHIVEACMTNALFARDLFDEIFAQMRLLNDALTAKAETIVDQDKAYSVEVYAAKVGGCLNLLKTSYWLPPQTLHYITPESVQILVGLCRSDLSDVVHDVLSALLALLRRDVKILHPYDRSQPPCMISDHRLVASGYRRTLIAQQLWDMLKDLPDTAFTTNSSLLFRTWFQWTSHMRESDQELKGVYDPNYWDRIRIRLLGGFGEQRKYCLGILSHSLSLARHDIDTPFMQLRVNNRQAFVKAYGEFSNLFETIVLDRYANQVQACLPELTSLLGPESLIAPVWVQTLLSAALSSKTQDGIRKIMGQWFMRFAMDSRSASIAEYATFFVEGFLPWATQGSLFTSTLISNREHTDCTHGENLAGVTSKIVKAMTNASGKRRFLNDVLRSIIERGGKIFQHSIVYLLDGLLEGFTGSNSLAHLQSSDVQILVEVSRLRGLPEVASDLCTTYCTEFCRQSSIEPEILRVVPGYGVLEMKLILLRESQDPDRVSFATPSPSLNDFLQQLNVTHHKAIQNNLFVPACDIVTQILTDHDPDARELHLVLEALWDEAERQEFRRLVALKVPSLFLHPTCLRTVVQIRDSEEEKDLKRLLREVVGQLGNLAVARVYLLSRLFETIRTACVTCPRILHILPIPDLLLKFIQVPPLPKTEFLFEAAAAKKLQQYLPHRNYSFYYGKREWHAYASLVDLLVRLPDHELAVAKQLLRDLVEPWRTQKAPILVVSKWKNAFQLQITLLLTEFAIPETDAKWYLDAFQYALVVEPWPRFRFLLEWIICRIYIRYSQHTERLLLDLSNTEDADPRYIASLIKLAVLCAPFLDSEDFALQLLLKLIPFSASQKVHIRHESQWCFPIVWQLAEQRKWASIVDNPAFKVLNDHIRQLDRYSAYPSTIRTLHLDAVKDFTLTNIFQGDYLRVEPPERGIVAREDFLDLWREDVRHGLQVPTSRVPLGSPISIRVNPTPTKIEHSKNTTASEDGGPYQTKSGFDFESLMSASGSPSGRQKRPSPVILVASLIDNPTNLGGLSRISESFGLEALYIDSLSKTRSNEFQGTAVTSHKHLPIKELKPAATPDFLVSLKREGYTVVAVEQTDRSGILGDETGTHENANARGGKQYNVGTLPKKCVLVLGSEKGGVTPEVLAVVDRCVEIRTVGFTRSLNVQTAAGIVVYEWWREWGKQV</sequence>
<dbReference type="SUPFAM" id="SSF75217">
    <property type="entry name" value="alpha/beta knot"/>
    <property type="match status" value="1"/>
</dbReference>
<reference evidence="5" key="1">
    <citation type="journal article" date="2020" name="Stud. Mycol.">
        <title>101 Dothideomycetes genomes: a test case for predicting lifestyles and emergence of pathogens.</title>
        <authorList>
            <person name="Haridas S."/>
            <person name="Albert R."/>
            <person name="Binder M."/>
            <person name="Bloem J."/>
            <person name="Labutti K."/>
            <person name="Salamov A."/>
            <person name="Andreopoulos B."/>
            <person name="Baker S."/>
            <person name="Barry K."/>
            <person name="Bills G."/>
            <person name="Bluhm B."/>
            <person name="Cannon C."/>
            <person name="Castanera R."/>
            <person name="Culley D."/>
            <person name="Daum C."/>
            <person name="Ezra D."/>
            <person name="Gonzalez J."/>
            <person name="Henrissat B."/>
            <person name="Kuo A."/>
            <person name="Liang C."/>
            <person name="Lipzen A."/>
            <person name="Lutzoni F."/>
            <person name="Magnuson J."/>
            <person name="Mondo S."/>
            <person name="Nolan M."/>
            <person name="Ohm R."/>
            <person name="Pangilinan J."/>
            <person name="Park H.-J."/>
            <person name="Ramirez L."/>
            <person name="Alfaro M."/>
            <person name="Sun H."/>
            <person name="Tritt A."/>
            <person name="Yoshinaga Y."/>
            <person name="Zwiers L.-H."/>
            <person name="Turgeon B."/>
            <person name="Goodwin S."/>
            <person name="Spatafora J."/>
            <person name="Crous P."/>
            <person name="Grigoriev I."/>
        </authorList>
    </citation>
    <scope>NUCLEOTIDE SEQUENCE</scope>
    <source>
        <strain evidence="5">CBS 627.86</strain>
    </source>
</reference>
<dbReference type="InterPro" id="IPR045330">
    <property type="entry name" value="TRM3/TARBP1"/>
</dbReference>
<dbReference type="OrthoDB" id="241340at2759"/>
<dbReference type="GO" id="GO:0016423">
    <property type="term" value="F:tRNA (guanine) methyltransferase activity"/>
    <property type="evidence" value="ECO:0007669"/>
    <property type="project" value="InterPro"/>
</dbReference>
<dbReference type="Gene3D" id="3.40.1280.10">
    <property type="match status" value="1"/>
</dbReference>
<evidence type="ECO:0000259" key="4">
    <source>
        <dbReference type="Pfam" id="PF00588"/>
    </source>
</evidence>
<dbReference type="InterPro" id="IPR029028">
    <property type="entry name" value="Alpha/beta_knot_MTases"/>
</dbReference>
<dbReference type="InterPro" id="IPR044748">
    <property type="entry name" value="Trm3/TARBP1_C"/>
</dbReference>
<evidence type="ECO:0000256" key="2">
    <source>
        <dbReference type="ARBA" id="ARBA00022679"/>
    </source>
</evidence>
<protein>
    <recommendedName>
        <fullName evidence="4">tRNA/rRNA methyltransferase SpoU type domain-containing protein</fullName>
    </recommendedName>
</protein>
<keyword evidence="2" id="KW-0808">Transferase</keyword>
<dbReference type="PANTHER" id="PTHR12029">
    <property type="entry name" value="RNA METHYLTRANSFERASE"/>
    <property type="match status" value="1"/>
</dbReference>
<dbReference type="CDD" id="cd18091">
    <property type="entry name" value="SpoU-like_TRM3-like"/>
    <property type="match status" value="1"/>
</dbReference>
<dbReference type="EMBL" id="ML977334">
    <property type="protein sequence ID" value="KAF2111364.1"/>
    <property type="molecule type" value="Genomic_DNA"/>
</dbReference>
<dbReference type="GO" id="GO:0003723">
    <property type="term" value="F:RNA binding"/>
    <property type="evidence" value="ECO:0007669"/>
    <property type="project" value="InterPro"/>
</dbReference>
<dbReference type="InterPro" id="IPR001537">
    <property type="entry name" value="SpoU_MeTrfase"/>
</dbReference>
<evidence type="ECO:0000256" key="3">
    <source>
        <dbReference type="SAM" id="MobiDB-lite"/>
    </source>
</evidence>
<dbReference type="AlphaFoldDB" id="A0A6A5YX38"/>
<keyword evidence="6" id="KW-1185">Reference proteome</keyword>
<organism evidence="5 6">
    <name type="scientific">Lophiotrema nucula</name>
    <dbReference type="NCBI Taxonomy" id="690887"/>
    <lineage>
        <taxon>Eukaryota</taxon>
        <taxon>Fungi</taxon>
        <taxon>Dikarya</taxon>
        <taxon>Ascomycota</taxon>
        <taxon>Pezizomycotina</taxon>
        <taxon>Dothideomycetes</taxon>
        <taxon>Pleosporomycetidae</taxon>
        <taxon>Pleosporales</taxon>
        <taxon>Lophiotremataceae</taxon>
        <taxon>Lophiotrema</taxon>
    </lineage>
</organism>
<dbReference type="Pfam" id="PF00588">
    <property type="entry name" value="SpoU_methylase"/>
    <property type="match status" value="1"/>
</dbReference>
<evidence type="ECO:0000313" key="6">
    <source>
        <dbReference type="Proteomes" id="UP000799770"/>
    </source>
</evidence>
<dbReference type="PANTHER" id="PTHR12029:SF11">
    <property type="entry name" value="METHYLTRANSFERASE TARBP1-RELATED"/>
    <property type="match status" value="1"/>
</dbReference>
<dbReference type="InterPro" id="IPR029026">
    <property type="entry name" value="tRNA_m1G_MTases_N"/>
</dbReference>
<name>A0A6A5YX38_9PLEO</name>
<gene>
    <name evidence="5" type="ORF">BDV96DRAFT_649927</name>
</gene>
<dbReference type="Proteomes" id="UP000799770">
    <property type="component" value="Unassembled WGS sequence"/>
</dbReference>
<evidence type="ECO:0000256" key="1">
    <source>
        <dbReference type="ARBA" id="ARBA00022603"/>
    </source>
</evidence>
<feature type="region of interest" description="Disordered" evidence="3">
    <location>
        <begin position="1053"/>
        <end position="1077"/>
    </location>
</feature>
<feature type="domain" description="tRNA/rRNA methyltransferase SpoU type" evidence="4">
    <location>
        <begin position="1100"/>
        <end position="1260"/>
    </location>
</feature>